<accession>F2JVN8</accession>
<comment type="catalytic activity">
    <reaction evidence="2 20">
        <text>a 1,2-diacyl-sn-glycero-3-phosphocholine + H2O = a 1-acyl-sn-glycero-3-phosphocholine + a fatty acid + H(+)</text>
        <dbReference type="Rhea" id="RHEA:15801"/>
        <dbReference type="ChEBI" id="CHEBI:15377"/>
        <dbReference type="ChEBI" id="CHEBI:15378"/>
        <dbReference type="ChEBI" id="CHEBI:28868"/>
        <dbReference type="ChEBI" id="CHEBI:57643"/>
        <dbReference type="ChEBI" id="CHEBI:58168"/>
        <dbReference type="EC" id="3.1.1.4"/>
    </reaction>
</comment>
<dbReference type="PANTHER" id="PTHR40457">
    <property type="entry name" value="PHOSPHOLIPASE A1"/>
    <property type="match status" value="1"/>
</dbReference>
<dbReference type="GO" id="GO:0008970">
    <property type="term" value="F:phospholipase A1 activity"/>
    <property type="evidence" value="ECO:0007669"/>
    <property type="project" value="UniProtKB-EC"/>
</dbReference>
<evidence type="ECO:0000256" key="8">
    <source>
        <dbReference type="ARBA" id="ARBA00022452"/>
    </source>
</evidence>
<evidence type="ECO:0000256" key="3">
    <source>
        <dbReference type="ARBA" id="ARBA00010525"/>
    </source>
</evidence>
<dbReference type="GO" id="GO:0004623">
    <property type="term" value="F:phospholipase A2 activity"/>
    <property type="evidence" value="ECO:0007669"/>
    <property type="project" value="UniProtKB-EC"/>
</dbReference>
<dbReference type="GO" id="GO:0009279">
    <property type="term" value="C:cell outer membrane"/>
    <property type="evidence" value="ECO:0007669"/>
    <property type="project" value="UniProtKB-SubCell"/>
</dbReference>
<evidence type="ECO:0000256" key="7">
    <source>
        <dbReference type="ARBA" id="ARBA00021726"/>
    </source>
</evidence>
<comment type="catalytic activity">
    <reaction evidence="1 20">
        <text>a 1,2-diacyl-sn-glycero-3-phosphocholine + H2O = a 2-acyl-sn-glycero-3-phosphocholine + a fatty acid + H(+)</text>
        <dbReference type="Rhea" id="RHEA:18689"/>
        <dbReference type="ChEBI" id="CHEBI:15377"/>
        <dbReference type="ChEBI" id="CHEBI:15378"/>
        <dbReference type="ChEBI" id="CHEBI:28868"/>
        <dbReference type="ChEBI" id="CHEBI:57643"/>
        <dbReference type="ChEBI" id="CHEBI:57875"/>
        <dbReference type="EC" id="3.1.1.32"/>
    </reaction>
</comment>
<feature type="transmembrane region" description="Helical" evidence="20">
    <location>
        <begin position="15"/>
        <end position="34"/>
    </location>
</feature>
<evidence type="ECO:0000256" key="1">
    <source>
        <dbReference type="ARBA" id="ARBA00000111"/>
    </source>
</evidence>
<evidence type="ECO:0000256" key="6">
    <source>
        <dbReference type="ARBA" id="ARBA00013278"/>
    </source>
</evidence>
<dbReference type="EMBL" id="CP002583">
    <property type="protein sequence ID" value="ADZ90582.1"/>
    <property type="molecule type" value="Genomic_DNA"/>
</dbReference>
<evidence type="ECO:0000256" key="13">
    <source>
        <dbReference type="ARBA" id="ARBA00022837"/>
    </source>
</evidence>
<keyword evidence="15 20" id="KW-0443">Lipid metabolism</keyword>
<dbReference type="GO" id="GO:0016042">
    <property type="term" value="P:lipid catabolic process"/>
    <property type="evidence" value="ECO:0007669"/>
    <property type="project" value="UniProtKB-KW"/>
</dbReference>
<evidence type="ECO:0000256" key="20">
    <source>
        <dbReference type="RuleBase" id="RU366027"/>
    </source>
</evidence>
<comment type="function">
    <text evidence="20">Hydrolysis of phosphatidylcholine with phospholipase A2 (EC 3.1.1.4) and phospholipase A1 (EC 3.1.1.32) activities.</text>
</comment>
<feature type="active site" description="Nucleophile" evidence="18">
    <location>
        <position position="209"/>
    </location>
</feature>
<evidence type="ECO:0000256" key="5">
    <source>
        <dbReference type="ARBA" id="ARBA00013179"/>
    </source>
</evidence>
<proteinExistence type="inferred from homology"/>
<dbReference type="eggNOG" id="COG2829">
    <property type="taxonomic scope" value="Bacteria"/>
</dbReference>
<keyword evidence="12 20" id="KW-0378">Hydrolase</keyword>
<evidence type="ECO:0000256" key="4">
    <source>
        <dbReference type="ARBA" id="ARBA00011702"/>
    </source>
</evidence>
<comment type="similarity">
    <text evidence="3 20">Belongs to the phospholipase A1 family.</text>
</comment>
<comment type="caution">
    <text evidence="20">Lacks conserved residue(s) required for the propagation of feature annotation.</text>
</comment>
<dbReference type="EC" id="3.1.1.32" evidence="5 20"/>
<evidence type="ECO:0000256" key="11">
    <source>
        <dbReference type="ARBA" id="ARBA00022729"/>
    </source>
</evidence>
<evidence type="ECO:0000256" key="9">
    <source>
        <dbReference type="ARBA" id="ARBA00022692"/>
    </source>
</evidence>
<feature type="active site" description="Proton acceptor" evidence="18">
    <location>
        <position position="207"/>
    </location>
</feature>
<dbReference type="InterPro" id="IPR003187">
    <property type="entry name" value="PLipase_A1"/>
</dbReference>
<evidence type="ECO:0000256" key="19">
    <source>
        <dbReference type="PIRSR" id="PIRSR603187-2"/>
    </source>
</evidence>
<comment type="cofactor">
    <cofactor evidence="20">
        <name>Ca(2+)</name>
        <dbReference type="ChEBI" id="CHEBI:29108"/>
    </cofactor>
    <text evidence="20">Binds 1 Ca(2+) ion per monomer. In the dimeric form the Ca(2+) is bound by different amino acids with binding of each Ca(2+) shared with ligands coming from each monomer. The Ca(2+) ion may have a role in catalysis.</text>
</comment>
<evidence type="ECO:0000256" key="15">
    <source>
        <dbReference type="ARBA" id="ARBA00023098"/>
    </source>
</evidence>
<dbReference type="HOGENOM" id="CLU_045813_2_1_6"/>
<evidence type="ECO:0000256" key="18">
    <source>
        <dbReference type="PIRSR" id="PIRSR603187-1"/>
    </source>
</evidence>
<comment type="subcellular location">
    <subcellularLocation>
        <location evidence="20">Cell outer membrane</location>
        <topology evidence="20">Multi-pass membrane protein</topology>
    </subcellularLocation>
    <text evidence="20">One of the very few enzymes located there.</text>
</comment>
<dbReference type="PRINTS" id="PR01486">
    <property type="entry name" value="PHPHLIPASEA1"/>
</dbReference>
<name>F2JVN8_MARM1</name>
<dbReference type="Proteomes" id="UP000001062">
    <property type="component" value="Chromosome"/>
</dbReference>
<keyword evidence="16 20" id="KW-0472">Membrane</keyword>
<keyword evidence="13 19" id="KW-0106">Calcium</keyword>
<keyword evidence="10 19" id="KW-0479">Metal-binding</keyword>
<dbReference type="Pfam" id="PF02253">
    <property type="entry name" value="PLA1"/>
    <property type="match status" value="1"/>
</dbReference>
<dbReference type="AlphaFoldDB" id="F2JVN8"/>
<evidence type="ECO:0000256" key="2">
    <source>
        <dbReference type="ARBA" id="ARBA00001604"/>
    </source>
</evidence>
<evidence type="ECO:0000256" key="17">
    <source>
        <dbReference type="ARBA" id="ARBA00023237"/>
    </source>
</evidence>
<reference evidence="21 22" key="1">
    <citation type="journal article" date="2012" name="Stand. Genomic Sci.">
        <title>Complete genome sequence of the melanogenic marine bacterium Marinomonas mediterranea type strain (MMB-1(T)).</title>
        <authorList>
            <person name="Lucas-Elio P."/>
            <person name="Goodwin L."/>
            <person name="Woyke T."/>
            <person name="Pitluck S."/>
            <person name="Nolan M."/>
            <person name="Kyrpides N.C."/>
            <person name="Detter J.C."/>
            <person name="Copeland A."/>
            <person name="Teshima H."/>
            <person name="Bruce D."/>
            <person name="Detter C."/>
            <person name="Tapia R."/>
            <person name="Han S."/>
            <person name="Land M.L."/>
            <person name="Ivanova N."/>
            <person name="Mikhailova N."/>
            <person name="Johnston A.W."/>
            <person name="Sanchez-Amat A."/>
        </authorList>
    </citation>
    <scope>NUCLEOTIDE SEQUENCE [LARGE SCALE GENOMIC DNA]</scope>
    <source>
        <strain evidence="22">ATCC 700492 / JCM 21426 / NBRC 103028 / MMB-1</strain>
    </source>
</reference>
<evidence type="ECO:0000313" key="21">
    <source>
        <dbReference type="EMBL" id="ADZ90582.1"/>
    </source>
</evidence>
<feature type="binding site" description="in dimeric form" evidence="19">
    <location>
        <position position="217"/>
    </location>
    <ligand>
        <name>Ca(2+)</name>
        <dbReference type="ChEBI" id="CHEBI:29108"/>
        <label>1</label>
    </ligand>
</feature>
<evidence type="ECO:0000256" key="10">
    <source>
        <dbReference type="ARBA" id="ARBA00022723"/>
    </source>
</evidence>
<organism evidence="21 22">
    <name type="scientific">Marinomonas mediterranea (strain ATCC 700492 / JCM 21426 / NBRC 103028 / MMB-1)</name>
    <dbReference type="NCBI Taxonomy" id="717774"/>
    <lineage>
        <taxon>Bacteria</taxon>
        <taxon>Pseudomonadati</taxon>
        <taxon>Pseudomonadota</taxon>
        <taxon>Gammaproteobacteria</taxon>
        <taxon>Oceanospirillales</taxon>
        <taxon>Oceanospirillaceae</taxon>
        <taxon>Marinomonas</taxon>
    </lineage>
</organism>
<comment type="subunit">
    <text evidence="4 20">Homodimer; dimerization is reversible, and the dimeric form is the active one.</text>
</comment>
<evidence type="ECO:0000256" key="12">
    <source>
        <dbReference type="ARBA" id="ARBA00022801"/>
    </source>
</evidence>
<keyword evidence="14 20" id="KW-0442">Lipid degradation</keyword>
<dbReference type="KEGG" id="mme:Marme_1309"/>
<evidence type="ECO:0000313" key="22">
    <source>
        <dbReference type="Proteomes" id="UP000001062"/>
    </source>
</evidence>
<keyword evidence="11" id="KW-0732">Signal</keyword>
<dbReference type="EC" id="3.1.1.4" evidence="6 20"/>
<dbReference type="PATRIC" id="fig|717774.3.peg.1357"/>
<feature type="binding site" description="in dimeric form" evidence="19">
    <location>
        <position position="171"/>
    </location>
    <ligand>
        <name>Ca(2+)</name>
        <dbReference type="ChEBI" id="CHEBI:29108"/>
        <label>1</label>
    </ligand>
</feature>
<dbReference type="PANTHER" id="PTHR40457:SF1">
    <property type="entry name" value="PHOSPHOLIPASE A1"/>
    <property type="match status" value="1"/>
</dbReference>
<keyword evidence="20" id="KW-1133">Transmembrane helix</keyword>
<dbReference type="PROSITE" id="PS51257">
    <property type="entry name" value="PROKAR_LIPOPROTEIN"/>
    <property type="match status" value="1"/>
</dbReference>
<dbReference type="Gene3D" id="2.40.230.10">
    <property type="entry name" value="Phospholipase A1"/>
    <property type="match status" value="1"/>
</dbReference>
<feature type="binding site" description="in dimeric form" evidence="19">
    <location>
        <position position="252"/>
    </location>
    <ligand>
        <name>Ca(2+)</name>
        <dbReference type="ChEBI" id="CHEBI:29108"/>
        <label>1</label>
    </ligand>
</feature>
<dbReference type="SUPFAM" id="SSF56931">
    <property type="entry name" value="Outer membrane phospholipase A (OMPLA)"/>
    <property type="match status" value="1"/>
</dbReference>
<gene>
    <name evidence="21" type="ordered locus">Marme_1309</name>
</gene>
<dbReference type="GO" id="GO:0005509">
    <property type="term" value="F:calcium ion binding"/>
    <property type="evidence" value="ECO:0007669"/>
    <property type="project" value="TreeGrafter"/>
</dbReference>
<keyword evidence="17 20" id="KW-0998">Cell outer membrane</keyword>
<dbReference type="OrthoDB" id="188433at2"/>
<keyword evidence="8" id="KW-1134">Transmembrane beta strand</keyword>
<dbReference type="CDD" id="cd00541">
    <property type="entry name" value="OMPLA"/>
    <property type="match status" value="1"/>
</dbReference>
<sequence length="338" mass="38381">MVALRQVVAETTKNIIRVIVLLAVIGSCVVNVAFATSQQLDGSEALKTEDETSLGIPLPKEPEVPESIQQRVQQDGLIRQRTLREQSSLSNPFVLTPHRPNYFLPVTYTDDPNGREFVVNDSSDGVLDNVEFKFQLSVKFPVAYDIVGRGSTLWFAYTQQAFWQAYNSKISAPFRDTSHEPEAFIVDKLDGQFLGVTPSYIAYGINHQSNGQSGARSRSWNRLFVDVVFEYEHLAVSIKPWYRIHENREDDDNPNIERYLGYGEVAAVLIDEDYSYDVMIRNNLRSSNKGAIQLGVNFPLWGKTRGYVQYFEGYGQSLLDYNNHVRSLGFGIMLTNWL</sequence>
<keyword evidence="9 20" id="KW-0812">Transmembrane</keyword>
<dbReference type="STRING" id="717774.Marme_1309"/>
<dbReference type="InterPro" id="IPR036541">
    <property type="entry name" value="PLipase_A1_sf"/>
</dbReference>
<keyword evidence="22" id="KW-1185">Reference proteome</keyword>
<evidence type="ECO:0000256" key="14">
    <source>
        <dbReference type="ARBA" id="ARBA00022963"/>
    </source>
</evidence>
<evidence type="ECO:0000256" key="16">
    <source>
        <dbReference type="ARBA" id="ARBA00023136"/>
    </source>
</evidence>
<protein>
    <recommendedName>
        <fullName evidence="7 20">Phospholipase A1</fullName>
        <ecNumber evidence="5 20">3.1.1.32</ecNumber>
        <ecNumber evidence="6 20">3.1.1.4</ecNumber>
    </recommendedName>
    <alternativeName>
        <fullName evidence="20">Phosphatidylcholine 1-acylhydrolase</fullName>
    </alternativeName>
</protein>